<name>A0A2A6BY61_PRIPA</name>
<accession>A0A2A6BY61</accession>
<dbReference type="AlphaFoldDB" id="A0A2A6BY61"/>
<feature type="region of interest" description="Disordered" evidence="1">
    <location>
        <begin position="31"/>
        <end position="68"/>
    </location>
</feature>
<gene>
    <name evidence="2" type="primary">WBGene00283691</name>
</gene>
<reference evidence="2" key="2">
    <citation type="submission" date="2022-06" db="UniProtKB">
        <authorList>
            <consortium name="EnsemblMetazoa"/>
        </authorList>
    </citation>
    <scope>IDENTIFICATION</scope>
    <source>
        <strain evidence="2">PS312</strain>
    </source>
</reference>
<evidence type="ECO:0000313" key="2">
    <source>
        <dbReference type="EnsemblMetazoa" id="PPA45322.1"/>
    </source>
</evidence>
<proteinExistence type="predicted"/>
<accession>A0A8R1V0E5</accession>
<organism evidence="2 3">
    <name type="scientific">Pristionchus pacificus</name>
    <name type="common">Parasitic nematode worm</name>
    <dbReference type="NCBI Taxonomy" id="54126"/>
    <lineage>
        <taxon>Eukaryota</taxon>
        <taxon>Metazoa</taxon>
        <taxon>Ecdysozoa</taxon>
        <taxon>Nematoda</taxon>
        <taxon>Chromadorea</taxon>
        <taxon>Rhabditida</taxon>
        <taxon>Rhabditina</taxon>
        <taxon>Diplogasteromorpha</taxon>
        <taxon>Diplogasteroidea</taxon>
        <taxon>Neodiplogasteridae</taxon>
        <taxon>Pristionchus</taxon>
    </lineage>
</organism>
<dbReference type="Proteomes" id="UP000005239">
    <property type="component" value="Unassembled WGS sequence"/>
</dbReference>
<keyword evidence="3" id="KW-1185">Reference proteome</keyword>
<evidence type="ECO:0000256" key="1">
    <source>
        <dbReference type="SAM" id="MobiDB-lite"/>
    </source>
</evidence>
<dbReference type="EnsemblMetazoa" id="PPA45322.1">
    <property type="protein sequence ID" value="PPA45322.1"/>
    <property type="gene ID" value="WBGene00283691"/>
</dbReference>
<reference evidence="3" key="1">
    <citation type="journal article" date="2008" name="Nat. Genet.">
        <title>The Pristionchus pacificus genome provides a unique perspective on nematode lifestyle and parasitism.</title>
        <authorList>
            <person name="Dieterich C."/>
            <person name="Clifton S.W."/>
            <person name="Schuster L.N."/>
            <person name="Chinwalla A."/>
            <person name="Delehaunty K."/>
            <person name="Dinkelacker I."/>
            <person name="Fulton L."/>
            <person name="Fulton R."/>
            <person name="Godfrey J."/>
            <person name="Minx P."/>
            <person name="Mitreva M."/>
            <person name="Roeseler W."/>
            <person name="Tian H."/>
            <person name="Witte H."/>
            <person name="Yang S.P."/>
            <person name="Wilson R.K."/>
            <person name="Sommer R.J."/>
        </authorList>
    </citation>
    <scope>NUCLEOTIDE SEQUENCE [LARGE SCALE GENOMIC DNA]</scope>
    <source>
        <strain evidence="3">PS312</strain>
    </source>
</reference>
<sequence>MKNEEMDSSFFNLSLLSSVIWSIQTNRLDKKNEIKKATKRKSNADDEKSPAVKPVLPDPKKAYAIKKK</sequence>
<feature type="compositionally biased region" description="Basic and acidic residues" evidence="1">
    <location>
        <begin position="31"/>
        <end position="50"/>
    </location>
</feature>
<evidence type="ECO:0000313" key="3">
    <source>
        <dbReference type="Proteomes" id="UP000005239"/>
    </source>
</evidence>
<protein>
    <submittedName>
        <fullName evidence="2">Uncharacterized protein</fullName>
    </submittedName>
</protein>